<proteinExistence type="predicted"/>
<dbReference type="InterPro" id="IPR034593">
    <property type="entry name" value="DgoD-like"/>
</dbReference>
<dbReference type="OrthoDB" id="9802699at2"/>
<dbReference type="EMBL" id="WURB01000002">
    <property type="protein sequence ID" value="MXQ10546.1"/>
    <property type="molecule type" value="Genomic_DNA"/>
</dbReference>
<reference evidence="3 4" key="2">
    <citation type="submission" date="2020-01" db="EMBL/GenBank/DDBJ databases">
        <title>Microvirga sp. nov., an arsenate reduction bacterium isolated from Tibet hotspring sediments.</title>
        <authorList>
            <person name="Xian W.-D."/>
            <person name="Li W.-J."/>
        </authorList>
    </citation>
    <scope>NUCLEOTIDE SEQUENCE [LARGE SCALE GENOMIC DNA]</scope>
    <source>
        <strain evidence="3 4">KCTC 23863</strain>
    </source>
</reference>
<dbReference type="InterPro" id="IPR018110">
    <property type="entry name" value="Mandel_Rmase/mucon_lact_enz_CS"/>
</dbReference>
<keyword evidence="1" id="KW-0456">Lyase</keyword>
<sequence length="389" mass="42758">MKLKSASIYLVESGGIRPVILELETDSGLTGLGEACIAYGVGGTGTAGMLKDIVERYMNSGLDLLRIEALWTEIYDHGFWAKGGGPIVYAAMSAIEQALFDIKARSLNVPVYELLGGRIHDWLRTYCNGWYFGCTRDEDLPRAAAKAVEDGYDALKFYPFATILPDGRLRHPSYRAASDRSVVQRSIRTVRDLRNAVGPDVELMLDLSAGLTPDDTIRFCQAVEPFDITYVEEPAVPGDVGALVKIARSISQRIAVGERIYSRYGFRDVLESRAADILQPDIGNTGGLLEARKIAAMAEAYSMKVQPHICASALSTAVGMHFSASIPNFYIQEHFPYWGRIPGHVDVLEDPIESSVREGFIPVKDAPGFGVHLRRAALEKSVFASFSWQ</sequence>
<dbReference type="InterPro" id="IPR036849">
    <property type="entry name" value="Enolase-like_C_sf"/>
</dbReference>
<keyword evidence="4" id="KW-1185">Reference proteome</keyword>
<dbReference type="AlphaFoldDB" id="A0A7X3MNY5"/>
<reference evidence="3 4" key="1">
    <citation type="submission" date="2019-12" db="EMBL/GenBank/DDBJ databases">
        <authorList>
            <person name="Yuan C.-G."/>
        </authorList>
    </citation>
    <scope>NUCLEOTIDE SEQUENCE [LARGE SCALE GENOMIC DNA]</scope>
    <source>
        <strain evidence="3 4">KCTC 23863</strain>
    </source>
</reference>
<gene>
    <name evidence="3" type="ORF">GR328_03570</name>
</gene>
<dbReference type="PANTHER" id="PTHR48080:SF2">
    <property type="entry name" value="D-GALACTONATE DEHYDRATASE"/>
    <property type="match status" value="1"/>
</dbReference>
<dbReference type="InterPro" id="IPR013341">
    <property type="entry name" value="Mandelate_racemase_N_dom"/>
</dbReference>
<dbReference type="SMART" id="SM00922">
    <property type="entry name" value="MR_MLE"/>
    <property type="match status" value="1"/>
</dbReference>
<dbReference type="CDD" id="cd03316">
    <property type="entry name" value="MR_like"/>
    <property type="match status" value="1"/>
</dbReference>
<dbReference type="GO" id="GO:0009063">
    <property type="term" value="P:amino acid catabolic process"/>
    <property type="evidence" value="ECO:0007669"/>
    <property type="project" value="InterPro"/>
</dbReference>
<evidence type="ECO:0000313" key="4">
    <source>
        <dbReference type="Proteomes" id="UP000436483"/>
    </source>
</evidence>
<evidence type="ECO:0000313" key="3">
    <source>
        <dbReference type="EMBL" id="MXQ10546.1"/>
    </source>
</evidence>
<dbReference type="InterPro" id="IPR013342">
    <property type="entry name" value="Mandelate_racemase_C"/>
</dbReference>
<dbReference type="GO" id="GO:0000287">
    <property type="term" value="F:magnesium ion binding"/>
    <property type="evidence" value="ECO:0007669"/>
    <property type="project" value="UniProtKB-ARBA"/>
</dbReference>
<dbReference type="InterPro" id="IPR029065">
    <property type="entry name" value="Enolase_C-like"/>
</dbReference>
<dbReference type="Pfam" id="PF13378">
    <property type="entry name" value="MR_MLE_C"/>
    <property type="match status" value="1"/>
</dbReference>
<dbReference type="RefSeq" id="WP_160883151.1">
    <property type="nucleotide sequence ID" value="NZ_WURB01000002.1"/>
</dbReference>
<comment type="caution">
    <text evidence="3">The sequence shown here is derived from an EMBL/GenBank/DDBJ whole genome shotgun (WGS) entry which is preliminary data.</text>
</comment>
<dbReference type="PANTHER" id="PTHR48080">
    <property type="entry name" value="D-GALACTONATE DEHYDRATASE-RELATED"/>
    <property type="match status" value="1"/>
</dbReference>
<dbReference type="SFLD" id="SFLDG00179">
    <property type="entry name" value="mandelate_racemase"/>
    <property type="match status" value="1"/>
</dbReference>
<accession>A0A7X3MNY5</accession>
<organism evidence="3 4">
    <name type="scientific">Microvirga makkahensis</name>
    <dbReference type="NCBI Taxonomy" id="1128670"/>
    <lineage>
        <taxon>Bacteria</taxon>
        <taxon>Pseudomonadati</taxon>
        <taxon>Pseudomonadota</taxon>
        <taxon>Alphaproteobacteria</taxon>
        <taxon>Hyphomicrobiales</taxon>
        <taxon>Methylobacteriaceae</taxon>
        <taxon>Microvirga</taxon>
    </lineage>
</organism>
<dbReference type="InterPro" id="IPR029017">
    <property type="entry name" value="Enolase-like_N"/>
</dbReference>
<feature type="domain" description="Mandelate racemase/muconate lactonizing enzyme C-terminal" evidence="2">
    <location>
        <begin position="137"/>
        <end position="253"/>
    </location>
</feature>
<dbReference type="SUPFAM" id="SSF51604">
    <property type="entry name" value="Enolase C-terminal domain-like"/>
    <property type="match status" value="1"/>
</dbReference>
<dbReference type="PROSITE" id="PS00908">
    <property type="entry name" value="MR_MLE_1"/>
    <property type="match status" value="1"/>
</dbReference>
<dbReference type="GO" id="GO:0016829">
    <property type="term" value="F:lyase activity"/>
    <property type="evidence" value="ECO:0007669"/>
    <property type="project" value="UniProtKB-KW"/>
</dbReference>
<dbReference type="Pfam" id="PF02746">
    <property type="entry name" value="MR_MLE_N"/>
    <property type="match status" value="1"/>
</dbReference>
<evidence type="ECO:0000256" key="1">
    <source>
        <dbReference type="ARBA" id="ARBA00023239"/>
    </source>
</evidence>
<dbReference type="SFLD" id="SFLDS00001">
    <property type="entry name" value="Enolase"/>
    <property type="match status" value="1"/>
</dbReference>
<dbReference type="Gene3D" id="3.30.390.10">
    <property type="entry name" value="Enolase-like, N-terminal domain"/>
    <property type="match status" value="1"/>
</dbReference>
<evidence type="ECO:0000259" key="2">
    <source>
        <dbReference type="SMART" id="SM00922"/>
    </source>
</evidence>
<name>A0A7X3MNY5_9HYPH</name>
<dbReference type="Proteomes" id="UP000436483">
    <property type="component" value="Unassembled WGS sequence"/>
</dbReference>
<protein>
    <submittedName>
        <fullName evidence="3">Mandelate racemase/muconate lactonizing enzyme family protein</fullName>
    </submittedName>
</protein>
<dbReference type="Gene3D" id="3.20.20.120">
    <property type="entry name" value="Enolase-like C-terminal domain"/>
    <property type="match status" value="1"/>
</dbReference>
<dbReference type="SUPFAM" id="SSF54826">
    <property type="entry name" value="Enolase N-terminal domain-like"/>
    <property type="match status" value="1"/>
</dbReference>